<comment type="caution">
    <text evidence="1">The sequence shown here is derived from an EMBL/GenBank/DDBJ whole genome shotgun (WGS) entry which is preliminary data.</text>
</comment>
<dbReference type="Proteomes" id="UP000027129">
    <property type="component" value="Unassembled WGS sequence"/>
</dbReference>
<gene>
    <name evidence="1" type="ORF">Lani381_0023</name>
</gene>
<dbReference type="EMBL" id="JMHU01000001">
    <property type="protein sequence ID" value="KDA46809.1"/>
    <property type="molecule type" value="Genomic_DNA"/>
</dbReference>
<accession>A0ABR4RRX5</accession>
<keyword evidence="2" id="KW-1185">Reference proteome</keyword>
<name>A0ABR4RRX5_9LACO</name>
<protein>
    <submittedName>
        <fullName evidence="1">Uncharacterized protein</fullName>
    </submittedName>
</protein>
<evidence type="ECO:0000313" key="2">
    <source>
        <dbReference type="Proteomes" id="UP000027129"/>
    </source>
</evidence>
<reference evidence="1 2" key="1">
    <citation type="submission" date="2014-04" db="EMBL/GenBank/DDBJ databases">
        <title>Draft Genome Sequence of Lactobacillus animalis 381-IL-28.</title>
        <authorList>
            <person name="Sturino J.M."/>
            <person name="Rajendran M."/>
            <person name="Altermann E."/>
        </authorList>
    </citation>
    <scope>NUCLEOTIDE SEQUENCE [LARGE SCALE GENOMIC DNA]</scope>
    <source>
        <strain evidence="1 2">381-IL-28</strain>
    </source>
</reference>
<evidence type="ECO:0000313" key="1">
    <source>
        <dbReference type="EMBL" id="KDA46809.1"/>
    </source>
</evidence>
<proteinExistence type="predicted"/>
<organism evidence="1 2">
    <name type="scientific">Ligilactobacillus animalis</name>
    <dbReference type="NCBI Taxonomy" id="1605"/>
    <lineage>
        <taxon>Bacteria</taxon>
        <taxon>Bacillati</taxon>
        <taxon>Bacillota</taxon>
        <taxon>Bacilli</taxon>
        <taxon>Lactobacillales</taxon>
        <taxon>Lactobacillaceae</taxon>
        <taxon>Ligilactobacillus</taxon>
    </lineage>
</organism>
<sequence>MKVHMTNIHVMAKNSVAQIAQTLFSVEFDHLYP</sequence>